<dbReference type="PANTHER" id="PTHR11080">
    <property type="entry name" value="PYRAZINAMIDASE/NICOTINAMIDASE"/>
    <property type="match status" value="1"/>
</dbReference>
<dbReference type="OrthoDB" id="9791276at2"/>
<dbReference type="Pfam" id="PF00857">
    <property type="entry name" value="Isochorismatase"/>
    <property type="match status" value="1"/>
</dbReference>
<evidence type="ECO:0000313" key="9">
    <source>
        <dbReference type="EMBL" id="SHJ05079.1"/>
    </source>
</evidence>
<evidence type="ECO:0000256" key="7">
    <source>
        <dbReference type="ARBA" id="ARBA00043224"/>
    </source>
</evidence>
<dbReference type="EMBL" id="FQZT01000004">
    <property type="protein sequence ID" value="SHJ05079.1"/>
    <property type="molecule type" value="Genomic_DNA"/>
</dbReference>
<dbReference type="InterPro" id="IPR000868">
    <property type="entry name" value="Isochorismatase-like_dom"/>
</dbReference>
<sequence length="215" mass="22896">MIHVHQQSTASFDIDPQRGFTPLCPDELPVVDGDKIADELNAQAGFASVRLVSKDCHPAAAPWVAQSPEEIMTPVEGNYPGLDIKWPPHCVVGTEGNRLIPGLPEESAYDLVIEKGKDPVKHPYGACFQDLAESESTGAIEWLRKRNIETVIVGGLATDYCVKTSVMQLLKAGFKVIVNLAGCRGVAEETSAAAVDEMRAAGATLIDGSAQLATA</sequence>
<keyword evidence="3" id="KW-0479">Metal-binding</keyword>
<dbReference type="GO" id="GO:0046872">
    <property type="term" value="F:metal ion binding"/>
    <property type="evidence" value="ECO:0007669"/>
    <property type="project" value="UniProtKB-KW"/>
</dbReference>
<keyword evidence="2" id="KW-0662">Pyridine nucleotide biosynthesis</keyword>
<evidence type="ECO:0000256" key="3">
    <source>
        <dbReference type="ARBA" id="ARBA00022723"/>
    </source>
</evidence>
<evidence type="ECO:0000313" key="10">
    <source>
        <dbReference type="Proteomes" id="UP000184171"/>
    </source>
</evidence>
<dbReference type="GO" id="GO:0019363">
    <property type="term" value="P:pyridine nucleotide biosynthetic process"/>
    <property type="evidence" value="ECO:0007669"/>
    <property type="project" value="UniProtKB-KW"/>
</dbReference>
<comment type="similarity">
    <text evidence="1">Belongs to the isochorismatase family.</text>
</comment>
<gene>
    <name evidence="9" type="ORF">SAMN02745165_01414</name>
</gene>
<proteinExistence type="inferred from homology"/>
<evidence type="ECO:0000256" key="6">
    <source>
        <dbReference type="ARBA" id="ARBA00039017"/>
    </source>
</evidence>
<dbReference type="STRING" id="1122189.SAMN02745165_01414"/>
<reference evidence="9 10" key="1">
    <citation type="submission" date="2016-11" db="EMBL/GenBank/DDBJ databases">
        <authorList>
            <person name="Jaros S."/>
            <person name="Januszkiewicz K."/>
            <person name="Wedrychowicz H."/>
        </authorList>
    </citation>
    <scope>NUCLEOTIDE SEQUENCE [LARGE SCALE GENOMIC DNA]</scope>
    <source>
        <strain evidence="9 10">DSM 5091</strain>
    </source>
</reference>
<evidence type="ECO:0000256" key="2">
    <source>
        <dbReference type="ARBA" id="ARBA00022642"/>
    </source>
</evidence>
<feature type="domain" description="Isochorismatase-like" evidence="8">
    <location>
        <begin position="78"/>
        <end position="207"/>
    </location>
</feature>
<dbReference type="InterPro" id="IPR052347">
    <property type="entry name" value="Isochorismatase_Nicotinamidase"/>
</dbReference>
<dbReference type="Proteomes" id="UP000184171">
    <property type="component" value="Unassembled WGS sequence"/>
</dbReference>
<organism evidence="9 10">
    <name type="scientific">Malonomonas rubra DSM 5091</name>
    <dbReference type="NCBI Taxonomy" id="1122189"/>
    <lineage>
        <taxon>Bacteria</taxon>
        <taxon>Pseudomonadati</taxon>
        <taxon>Thermodesulfobacteriota</taxon>
        <taxon>Desulfuromonadia</taxon>
        <taxon>Desulfuromonadales</taxon>
        <taxon>Geopsychrobacteraceae</taxon>
        <taxon>Malonomonas</taxon>
    </lineage>
</organism>
<evidence type="ECO:0000256" key="4">
    <source>
        <dbReference type="ARBA" id="ARBA00022801"/>
    </source>
</evidence>
<dbReference type="Gene3D" id="3.40.50.850">
    <property type="entry name" value="Isochorismatase-like"/>
    <property type="match status" value="1"/>
</dbReference>
<dbReference type="AlphaFoldDB" id="A0A1M6G547"/>
<protein>
    <recommendedName>
        <fullName evidence="6">nicotinamidase</fullName>
        <ecNumber evidence="6">3.5.1.19</ecNumber>
    </recommendedName>
    <alternativeName>
        <fullName evidence="7">Nicotinamide deamidase</fullName>
    </alternativeName>
</protein>
<evidence type="ECO:0000256" key="5">
    <source>
        <dbReference type="ARBA" id="ARBA00037900"/>
    </source>
</evidence>
<name>A0A1M6G547_MALRU</name>
<keyword evidence="4" id="KW-0378">Hydrolase</keyword>
<evidence type="ECO:0000259" key="8">
    <source>
        <dbReference type="Pfam" id="PF00857"/>
    </source>
</evidence>
<keyword evidence="10" id="KW-1185">Reference proteome</keyword>
<dbReference type="SUPFAM" id="SSF52499">
    <property type="entry name" value="Isochorismatase-like hydrolases"/>
    <property type="match status" value="1"/>
</dbReference>
<dbReference type="EC" id="3.5.1.19" evidence="6"/>
<dbReference type="InterPro" id="IPR036380">
    <property type="entry name" value="Isochorismatase-like_sf"/>
</dbReference>
<comment type="pathway">
    <text evidence="5">Cofactor biosynthesis; nicotinate biosynthesis; nicotinate from nicotinamide: step 1/1.</text>
</comment>
<dbReference type="RefSeq" id="WP_072907221.1">
    <property type="nucleotide sequence ID" value="NZ_FQZT01000004.1"/>
</dbReference>
<accession>A0A1M6G547</accession>
<evidence type="ECO:0000256" key="1">
    <source>
        <dbReference type="ARBA" id="ARBA00006336"/>
    </source>
</evidence>
<dbReference type="PANTHER" id="PTHR11080:SF2">
    <property type="entry name" value="LD05707P"/>
    <property type="match status" value="1"/>
</dbReference>
<dbReference type="GO" id="GO:0008936">
    <property type="term" value="F:nicotinamidase activity"/>
    <property type="evidence" value="ECO:0007669"/>
    <property type="project" value="UniProtKB-EC"/>
</dbReference>